<evidence type="ECO:0000256" key="1">
    <source>
        <dbReference type="SAM" id="Phobius"/>
    </source>
</evidence>
<dbReference type="RefSeq" id="WP_077845650.1">
    <property type="nucleotide sequence ID" value="NZ_LZZM01000022.1"/>
</dbReference>
<organism evidence="2 3">
    <name type="scientific">Clostridium puniceum</name>
    <dbReference type="NCBI Taxonomy" id="29367"/>
    <lineage>
        <taxon>Bacteria</taxon>
        <taxon>Bacillati</taxon>
        <taxon>Bacillota</taxon>
        <taxon>Clostridia</taxon>
        <taxon>Eubacteriales</taxon>
        <taxon>Clostridiaceae</taxon>
        <taxon>Clostridium</taxon>
    </lineage>
</organism>
<dbReference type="EMBL" id="LZZM01000022">
    <property type="protein sequence ID" value="OOM82200.1"/>
    <property type="molecule type" value="Genomic_DNA"/>
</dbReference>
<proteinExistence type="predicted"/>
<dbReference type="Proteomes" id="UP000190890">
    <property type="component" value="Unassembled WGS sequence"/>
</dbReference>
<keyword evidence="3" id="KW-1185">Reference proteome</keyword>
<feature type="transmembrane region" description="Helical" evidence="1">
    <location>
        <begin position="65"/>
        <end position="85"/>
    </location>
</feature>
<accession>A0A1S8TWW2</accession>
<dbReference type="OrthoDB" id="1938564at2"/>
<keyword evidence="1" id="KW-1133">Transmembrane helix</keyword>
<evidence type="ECO:0000313" key="2">
    <source>
        <dbReference type="EMBL" id="OOM82200.1"/>
    </source>
</evidence>
<name>A0A1S8TWW2_9CLOT</name>
<reference evidence="2 3" key="1">
    <citation type="submission" date="2016-05" db="EMBL/GenBank/DDBJ databases">
        <title>Microbial solvent formation.</title>
        <authorList>
            <person name="Poehlein A."/>
            <person name="Montoya Solano J.D."/>
            <person name="Flitsch S."/>
            <person name="Krabben P."/>
            <person name="Duerre P."/>
            <person name="Daniel R."/>
        </authorList>
    </citation>
    <scope>NUCLEOTIDE SEQUENCE [LARGE SCALE GENOMIC DNA]</scope>
    <source>
        <strain evidence="2 3">DSM 2619</strain>
    </source>
</reference>
<sequence length="140" mass="15511">MENDNMKENEIMNEVEENEVRASNVETTETKAKNEKVMEENVNTEIHNLVNENTKKNEKSCSKGILANIIDQALLIASSAVLVILCDQILKLFGYMFVKGTGAIILAAGIIYFILNCLYAPIMEKSKAKATIASKILSIN</sequence>
<evidence type="ECO:0000313" key="3">
    <source>
        <dbReference type="Proteomes" id="UP000190890"/>
    </source>
</evidence>
<evidence type="ECO:0008006" key="4">
    <source>
        <dbReference type="Google" id="ProtNLM"/>
    </source>
</evidence>
<dbReference type="AlphaFoldDB" id="A0A1S8TWW2"/>
<feature type="transmembrane region" description="Helical" evidence="1">
    <location>
        <begin position="97"/>
        <end position="119"/>
    </location>
</feature>
<comment type="caution">
    <text evidence="2">The sequence shown here is derived from an EMBL/GenBank/DDBJ whole genome shotgun (WGS) entry which is preliminary data.</text>
</comment>
<protein>
    <recommendedName>
        <fullName evidence="4">RDD family protein</fullName>
    </recommendedName>
</protein>
<keyword evidence="1" id="KW-0812">Transmembrane</keyword>
<gene>
    <name evidence="2" type="ORF">CLPUN_03390</name>
</gene>
<keyword evidence="1" id="KW-0472">Membrane</keyword>
<dbReference type="STRING" id="29367.CLPUN_03390"/>